<dbReference type="InterPro" id="IPR034274">
    <property type="entry name" value="ENP1_M14_CPD"/>
</dbReference>
<reference evidence="10 11" key="1">
    <citation type="submission" date="2018-11" db="EMBL/GenBank/DDBJ databases">
        <title>Genomic Encyclopedia of Type Strains, Phase IV (KMG-IV): sequencing the most valuable type-strain genomes for metagenomic binning, comparative biology and taxonomic classification.</title>
        <authorList>
            <person name="Goeker M."/>
        </authorList>
    </citation>
    <scope>NUCLEOTIDE SEQUENCE [LARGE SCALE GENOMIC DNA]</scope>
    <source>
        <strain evidence="10 11">DSM 18090</strain>
    </source>
</reference>
<dbReference type="GO" id="GO:0008270">
    <property type="term" value="F:zinc ion binding"/>
    <property type="evidence" value="ECO:0007669"/>
    <property type="project" value="InterPro"/>
</dbReference>
<dbReference type="Proteomes" id="UP000276443">
    <property type="component" value="Unassembled WGS sequence"/>
</dbReference>
<dbReference type="EMBL" id="RKRF01000008">
    <property type="protein sequence ID" value="RPF54258.1"/>
    <property type="molecule type" value="Genomic_DNA"/>
</dbReference>
<keyword evidence="4" id="KW-0378">Hydrolase</keyword>
<evidence type="ECO:0000313" key="10">
    <source>
        <dbReference type="EMBL" id="RPF54258.1"/>
    </source>
</evidence>
<organism evidence="10 11">
    <name type="scientific">Aquisalibacillus elongatus</name>
    <dbReference type="NCBI Taxonomy" id="485577"/>
    <lineage>
        <taxon>Bacteria</taxon>
        <taxon>Bacillati</taxon>
        <taxon>Bacillota</taxon>
        <taxon>Bacilli</taxon>
        <taxon>Bacillales</taxon>
        <taxon>Bacillaceae</taxon>
        <taxon>Aquisalibacillus</taxon>
    </lineage>
</organism>
<evidence type="ECO:0000256" key="8">
    <source>
        <dbReference type="SAM" id="Phobius"/>
    </source>
</evidence>
<dbReference type="PANTHER" id="PTHR11705">
    <property type="entry name" value="PROTEASE FAMILY M14 CARBOXYPEPTIDASE A,B"/>
    <property type="match status" value="1"/>
</dbReference>
<sequence>MKTHRNFWIFGLISLVIFVGVFINLSGEKTTTNLKDFDFVLKEKVINDNNKFITESDVKHTDPIVNPHTHYTYNQMIEDLQALDDNYQSLVSTEVIGQSVDGRDLYAARLGYGDTEYLIHAATHAREYMTTNVVMNQLDTYSRAFVQNEKIDGFSARELLKEVSIYYVPMVNPDGVTLVQEGAEALQNSEELLAMNNGDTDFSHWKANARGVDLNRNFSTGWEDAHADTGEPGFQNYKGPEPMSEPEVQALAGLIREHDFELALAYHSSGEIIYYGQLLPDELERESIELAQLMSEYTGYPIDTGGYGGMFSDWFVEETNRPNLTPEISPFVGPGPVPIENFDWIWEQHKSIGLLFAQELLK</sequence>
<keyword evidence="8" id="KW-1133">Transmembrane helix</keyword>
<evidence type="ECO:0000256" key="7">
    <source>
        <dbReference type="PROSITE-ProRule" id="PRU01379"/>
    </source>
</evidence>
<protein>
    <submittedName>
        <fullName evidence="10">G-D-glutamyl-meso-diaminopimelate peptidase</fullName>
    </submittedName>
</protein>
<dbReference type="SUPFAM" id="SSF53187">
    <property type="entry name" value="Zn-dependent exopeptidases"/>
    <property type="match status" value="1"/>
</dbReference>
<name>A0A3N5BWX9_9BACI</name>
<proteinExistence type="inferred from homology"/>
<dbReference type="InterPro" id="IPR000834">
    <property type="entry name" value="Peptidase_M14"/>
</dbReference>
<evidence type="ECO:0000256" key="2">
    <source>
        <dbReference type="ARBA" id="ARBA00005988"/>
    </source>
</evidence>
<accession>A0A3N5BWX9</accession>
<dbReference type="SMART" id="SM00631">
    <property type="entry name" value="Zn_pept"/>
    <property type="match status" value="1"/>
</dbReference>
<dbReference type="CDD" id="cd06229">
    <property type="entry name" value="M14_Endopeptidase_I"/>
    <property type="match status" value="1"/>
</dbReference>
<comment type="cofactor">
    <cofactor evidence="1">
        <name>Zn(2+)</name>
        <dbReference type="ChEBI" id="CHEBI:29105"/>
    </cofactor>
</comment>
<dbReference type="RefSeq" id="WP_170158502.1">
    <property type="nucleotide sequence ID" value="NZ_RKRF01000008.1"/>
</dbReference>
<gene>
    <name evidence="10" type="ORF">EDC24_1453</name>
</gene>
<dbReference type="Gene3D" id="3.40.630.10">
    <property type="entry name" value="Zn peptidases"/>
    <property type="match status" value="1"/>
</dbReference>
<evidence type="ECO:0000256" key="4">
    <source>
        <dbReference type="ARBA" id="ARBA00022801"/>
    </source>
</evidence>
<comment type="similarity">
    <text evidence="2 7">Belongs to the peptidase M14 family.</text>
</comment>
<dbReference type="PRINTS" id="PR00765">
    <property type="entry name" value="CRBOXYPTASEA"/>
</dbReference>
<keyword evidence="6" id="KW-0482">Metalloprotease</keyword>
<evidence type="ECO:0000256" key="5">
    <source>
        <dbReference type="ARBA" id="ARBA00022833"/>
    </source>
</evidence>
<feature type="active site" description="Proton donor/acceptor" evidence="7">
    <location>
        <position position="327"/>
    </location>
</feature>
<dbReference type="GO" id="GO:0005615">
    <property type="term" value="C:extracellular space"/>
    <property type="evidence" value="ECO:0007669"/>
    <property type="project" value="TreeGrafter"/>
</dbReference>
<dbReference type="PANTHER" id="PTHR11705:SF143">
    <property type="entry name" value="SLL0236 PROTEIN"/>
    <property type="match status" value="1"/>
</dbReference>
<evidence type="ECO:0000256" key="3">
    <source>
        <dbReference type="ARBA" id="ARBA00022670"/>
    </source>
</evidence>
<keyword evidence="8" id="KW-0812">Transmembrane</keyword>
<keyword evidence="5" id="KW-0862">Zinc</keyword>
<dbReference type="GO" id="GO:0006508">
    <property type="term" value="P:proteolysis"/>
    <property type="evidence" value="ECO:0007669"/>
    <property type="project" value="UniProtKB-KW"/>
</dbReference>
<evidence type="ECO:0000256" key="1">
    <source>
        <dbReference type="ARBA" id="ARBA00001947"/>
    </source>
</evidence>
<dbReference type="PROSITE" id="PS52035">
    <property type="entry name" value="PEPTIDASE_M14"/>
    <property type="match status" value="1"/>
</dbReference>
<evidence type="ECO:0000259" key="9">
    <source>
        <dbReference type="PROSITE" id="PS52035"/>
    </source>
</evidence>
<keyword evidence="11" id="KW-1185">Reference proteome</keyword>
<dbReference type="Pfam" id="PF00246">
    <property type="entry name" value="Peptidase_M14"/>
    <property type="match status" value="1"/>
</dbReference>
<evidence type="ECO:0000256" key="6">
    <source>
        <dbReference type="ARBA" id="ARBA00023049"/>
    </source>
</evidence>
<keyword evidence="3" id="KW-0645">Protease</keyword>
<comment type="caution">
    <text evidence="10">The sequence shown here is derived from an EMBL/GenBank/DDBJ whole genome shotgun (WGS) entry which is preliminary data.</text>
</comment>
<keyword evidence="8" id="KW-0472">Membrane</keyword>
<dbReference type="AlphaFoldDB" id="A0A3N5BWX9"/>
<dbReference type="GO" id="GO:0004181">
    <property type="term" value="F:metallocarboxypeptidase activity"/>
    <property type="evidence" value="ECO:0007669"/>
    <property type="project" value="InterPro"/>
</dbReference>
<evidence type="ECO:0000313" key="11">
    <source>
        <dbReference type="Proteomes" id="UP000276443"/>
    </source>
</evidence>
<feature type="domain" description="Peptidase M14" evidence="9">
    <location>
        <begin position="69"/>
        <end position="360"/>
    </location>
</feature>
<feature type="transmembrane region" description="Helical" evidence="8">
    <location>
        <begin position="7"/>
        <end position="25"/>
    </location>
</feature>